<dbReference type="AlphaFoldDB" id="A0A9P6VH43"/>
<accession>A0A9P6VH43</accession>
<dbReference type="Gene3D" id="1.10.10.60">
    <property type="entry name" value="Homeodomain-like"/>
    <property type="match status" value="1"/>
</dbReference>
<protein>
    <recommendedName>
        <fullName evidence="4">Myb-like domain-containing protein</fullName>
    </recommendedName>
</protein>
<evidence type="ECO:0000256" key="1">
    <source>
        <dbReference type="SAM" id="MobiDB-lite"/>
    </source>
</evidence>
<feature type="compositionally biased region" description="Polar residues" evidence="1">
    <location>
        <begin position="101"/>
        <end position="114"/>
    </location>
</feature>
<name>A0A9P6VH43_9HELO</name>
<evidence type="ECO:0000313" key="3">
    <source>
        <dbReference type="Proteomes" id="UP000785200"/>
    </source>
</evidence>
<proteinExistence type="predicted"/>
<dbReference type="Proteomes" id="UP000785200">
    <property type="component" value="Unassembled WGS sequence"/>
</dbReference>
<feature type="compositionally biased region" description="Pro residues" evidence="1">
    <location>
        <begin position="69"/>
        <end position="78"/>
    </location>
</feature>
<evidence type="ECO:0000313" key="2">
    <source>
        <dbReference type="EMBL" id="KAG0647813.1"/>
    </source>
</evidence>
<dbReference type="OrthoDB" id="4525115at2759"/>
<feature type="region of interest" description="Disordered" evidence="1">
    <location>
        <begin position="54"/>
        <end position="162"/>
    </location>
</feature>
<comment type="caution">
    <text evidence="2">The sequence shown here is derived from an EMBL/GenBank/DDBJ whole genome shotgun (WGS) entry which is preliminary data.</text>
</comment>
<evidence type="ECO:0008006" key="4">
    <source>
        <dbReference type="Google" id="ProtNLM"/>
    </source>
</evidence>
<sequence length="162" mass="17562">MAPATGSTWDGASDRDLLLTIIDEGGPGSSKWQVIADKMQAKGYTFTKEACRQHFQKIRKESRSSNPGGPSPVRPGPIVPKTRAPKGTNSAKSTPRKGKSMTDSFATTNGSSNSFDDDDDDMITPSKRKRTVKEEFGVQSAPLFKIEGQGVETKPIDLDQDE</sequence>
<dbReference type="EMBL" id="VNKQ01000011">
    <property type="protein sequence ID" value="KAG0647813.1"/>
    <property type="molecule type" value="Genomic_DNA"/>
</dbReference>
<organism evidence="2 3">
    <name type="scientific">Hyphodiscus hymeniophilus</name>
    <dbReference type="NCBI Taxonomy" id="353542"/>
    <lineage>
        <taxon>Eukaryota</taxon>
        <taxon>Fungi</taxon>
        <taxon>Dikarya</taxon>
        <taxon>Ascomycota</taxon>
        <taxon>Pezizomycotina</taxon>
        <taxon>Leotiomycetes</taxon>
        <taxon>Helotiales</taxon>
        <taxon>Hyphodiscaceae</taxon>
        <taxon>Hyphodiscus</taxon>
    </lineage>
</organism>
<keyword evidence="3" id="KW-1185">Reference proteome</keyword>
<gene>
    <name evidence="2" type="ORF">D0Z07_6040</name>
</gene>
<reference evidence="2" key="1">
    <citation type="submission" date="2019-07" db="EMBL/GenBank/DDBJ databases">
        <title>Hyphodiscus hymeniophilus genome sequencing and assembly.</title>
        <authorList>
            <person name="Kramer G."/>
            <person name="Nodwell J."/>
        </authorList>
    </citation>
    <scope>NUCLEOTIDE SEQUENCE</scope>
    <source>
        <strain evidence="2">ATCC 34498</strain>
    </source>
</reference>